<feature type="compositionally biased region" description="Basic residues" evidence="2">
    <location>
        <begin position="221"/>
        <end position="230"/>
    </location>
</feature>
<evidence type="ECO:0000256" key="2">
    <source>
        <dbReference type="SAM" id="MobiDB-lite"/>
    </source>
</evidence>
<keyword evidence="5" id="KW-1185">Reference proteome</keyword>
<dbReference type="Pfam" id="PF21388">
    <property type="entry name" value="SPATA2_PUB-like"/>
    <property type="match status" value="1"/>
</dbReference>
<evidence type="ECO:0000259" key="3">
    <source>
        <dbReference type="Pfam" id="PF21388"/>
    </source>
</evidence>
<feature type="region of interest" description="Disordered" evidence="2">
    <location>
        <begin position="149"/>
        <end position="245"/>
    </location>
</feature>
<feature type="region of interest" description="Disordered" evidence="2">
    <location>
        <begin position="655"/>
        <end position="674"/>
    </location>
</feature>
<evidence type="ECO:0000313" key="4">
    <source>
        <dbReference type="Ensembl" id="ENSCPGP00000026683.1"/>
    </source>
</evidence>
<dbReference type="PANTHER" id="PTHR15326:SF7">
    <property type="entry name" value="SPERMATOGENESIS-ASSOCIATED PROTEIN 2-LIKE PROTEIN"/>
    <property type="match status" value="1"/>
</dbReference>
<sequence>MFSVPEHGPAGLRHSLSSTPLADGGPGTPSVGVAAAAPQTPRESSFEDLERFLASPEGWAPGEPPAGPGQEATLPEQLKGVVRDIHNAIGEGWPPGSGWGGKGPPTPRYFSRGGLRVGRMGGCVSQAPLSVLCNSSLPRQAAVPDAAGLRGAEHRRRQGPVPGLPGGGLLPPALGTAAGPLQERAPAPRGRPGPQHGAAPPRRPRRHGAVLPPLPPGPRLPRVRLRHRGPAPHPAGDLSPQEAGVHRASPACHLRVCRGVLRRPGRTDPRLRRHRGRRPAAHPVLRGAADGAAPAAVRVRRHGGVHPRGVPDRGGGVLPDVPAERPVLRGVPAVRRRHRGWGGDPLPTTPAHRMCAGSALREEYRRCLEREFRRGRAGACSDPSLAERLRQRLELEPALLGALQEDGPALLASGLRGRPDPGPALQGLAVAFQLLELAAVNLYLFPWRREFGTLQTFSGAYVHSLRPALPEADLLRSFGRLGYERRDPHRLTVSRLPPGPELVATACGFFACQLECEILGEVVRRLQPRRLRPEELLEARGLAGNVEACVEILRQREAAGGGNDGMDLYQEMPAGPEDTRREDAAAPVLWRDPGSPQSAQDVPRGGWDGCRDSRSGQEPVPPTSNPNPDTSSSSRLFLEEELGGASSPLSALALGSRRPQVPGEPQDLPPAAPQEAPELPCYQLHSCLRRGGLPSYCCTTCQQLHAGACAAGQACRSHHRGQELRSERQQRLWLQRTEVDMLLADGSSPRS</sequence>
<dbReference type="GO" id="GO:0005737">
    <property type="term" value="C:cytoplasm"/>
    <property type="evidence" value="ECO:0007669"/>
    <property type="project" value="TreeGrafter"/>
</dbReference>
<dbReference type="InterPro" id="IPR048839">
    <property type="entry name" value="SPATA2_PUB-like"/>
</dbReference>
<organism evidence="4 5">
    <name type="scientific">Calidris pygmaea</name>
    <name type="common">Spoon-billed sandpiper</name>
    <dbReference type="NCBI Taxonomy" id="425635"/>
    <lineage>
        <taxon>Eukaryota</taxon>
        <taxon>Metazoa</taxon>
        <taxon>Chordata</taxon>
        <taxon>Craniata</taxon>
        <taxon>Vertebrata</taxon>
        <taxon>Euteleostomi</taxon>
        <taxon>Archelosauria</taxon>
        <taxon>Archosauria</taxon>
        <taxon>Dinosauria</taxon>
        <taxon>Saurischia</taxon>
        <taxon>Theropoda</taxon>
        <taxon>Coelurosauria</taxon>
        <taxon>Aves</taxon>
        <taxon>Neognathae</taxon>
        <taxon>Neoaves</taxon>
        <taxon>Charadriiformes</taxon>
        <taxon>Scolopacidae</taxon>
        <taxon>Calidris</taxon>
    </lineage>
</organism>
<comment type="similarity">
    <text evidence="1">Belongs to the SPATA2 family.</text>
</comment>
<dbReference type="AlphaFoldDB" id="A0A8C3KN07"/>
<dbReference type="Proteomes" id="UP000694419">
    <property type="component" value="Unplaced"/>
</dbReference>
<evidence type="ECO:0000256" key="1">
    <source>
        <dbReference type="ARBA" id="ARBA00038142"/>
    </source>
</evidence>
<feature type="compositionally biased region" description="Low complexity" evidence="2">
    <location>
        <begin position="170"/>
        <end position="200"/>
    </location>
</feature>
<dbReference type="Ensembl" id="ENSCPGT00000029143.1">
    <property type="protein sequence ID" value="ENSCPGP00000026683.1"/>
    <property type="gene ID" value="ENSCPGG00000018391.1"/>
</dbReference>
<accession>A0A8C3KN07</accession>
<reference evidence="4" key="1">
    <citation type="submission" date="2025-08" db="UniProtKB">
        <authorList>
            <consortium name="Ensembl"/>
        </authorList>
    </citation>
    <scope>IDENTIFICATION</scope>
</reference>
<evidence type="ECO:0000313" key="5">
    <source>
        <dbReference type="Proteomes" id="UP000694419"/>
    </source>
</evidence>
<dbReference type="Gene3D" id="1.20.58.2190">
    <property type="match status" value="1"/>
</dbReference>
<feature type="region of interest" description="Disordered" evidence="2">
    <location>
        <begin position="560"/>
        <end position="634"/>
    </location>
</feature>
<dbReference type="PANTHER" id="PTHR15326">
    <property type="entry name" value="SPERMATOGENESIS-ASSOCIATED PROTEIN 2/TAMOZHENNIC"/>
    <property type="match status" value="1"/>
</dbReference>
<reference evidence="4" key="2">
    <citation type="submission" date="2025-09" db="UniProtKB">
        <authorList>
            <consortium name="Ensembl"/>
        </authorList>
    </citation>
    <scope>IDENTIFICATION</scope>
</reference>
<protein>
    <recommendedName>
        <fullName evidence="3">Spermatogenesis-associated protein 2 PUB-like domain-containing protein</fullName>
    </recommendedName>
</protein>
<name>A0A8C3KN07_9CHAR</name>
<feature type="region of interest" description="Disordered" evidence="2">
    <location>
        <begin position="1"/>
        <end position="49"/>
    </location>
</feature>
<feature type="region of interest" description="Disordered" evidence="2">
    <location>
        <begin position="303"/>
        <end position="323"/>
    </location>
</feature>
<proteinExistence type="inferred from homology"/>
<feature type="domain" description="Spermatogenesis-associated protein 2 PUB-like" evidence="3">
    <location>
        <begin position="424"/>
        <end position="531"/>
    </location>
</feature>